<keyword evidence="4" id="KW-1185">Reference proteome</keyword>
<proteinExistence type="predicted"/>
<accession>A0A2V2YXY3</accession>
<evidence type="ECO:0000259" key="2">
    <source>
        <dbReference type="Pfam" id="PF01266"/>
    </source>
</evidence>
<dbReference type="PANTHER" id="PTHR13847:SF289">
    <property type="entry name" value="GLYCINE OXIDASE"/>
    <property type="match status" value="1"/>
</dbReference>
<dbReference type="Proteomes" id="UP000246635">
    <property type="component" value="Unassembled WGS sequence"/>
</dbReference>
<dbReference type="GO" id="GO:0016491">
    <property type="term" value="F:oxidoreductase activity"/>
    <property type="evidence" value="ECO:0007669"/>
    <property type="project" value="UniProtKB-KW"/>
</dbReference>
<dbReference type="AlphaFoldDB" id="A0A2V2YXY3"/>
<keyword evidence="1" id="KW-0560">Oxidoreductase</keyword>
<evidence type="ECO:0000256" key="1">
    <source>
        <dbReference type="ARBA" id="ARBA00023002"/>
    </source>
</evidence>
<dbReference type="Gene3D" id="3.30.9.10">
    <property type="entry name" value="D-Amino Acid Oxidase, subunit A, domain 2"/>
    <property type="match status" value="1"/>
</dbReference>
<evidence type="ECO:0000313" key="3">
    <source>
        <dbReference type="EMBL" id="PWW03193.1"/>
    </source>
</evidence>
<protein>
    <submittedName>
        <fullName evidence="3">Glycine/D-amino acid oxidase-like deaminating enzyme</fullName>
    </submittedName>
</protein>
<dbReference type="InterPro" id="IPR006076">
    <property type="entry name" value="FAD-dep_OxRdtase"/>
</dbReference>
<dbReference type="Gene3D" id="3.50.50.60">
    <property type="entry name" value="FAD/NAD(P)-binding domain"/>
    <property type="match status" value="1"/>
</dbReference>
<dbReference type="RefSeq" id="WP_110044089.1">
    <property type="nucleotide sequence ID" value="NZ_CP054612.1"/>
</dbReference>
<sequence>MTSMDIIIVGGGVIGQAIAYSFSEDGLRVGLVDDQCSGNGKASTAAGGMLGAFGEVSYDRDTEMDEVELEYRIHAAKKYPNWLKDIEEAADRSIFHSQGTLIVANRAGVNDLASIKKIAVALERHNEKYEWVDPEQLADYKPDKDYIAYKALLIGNEGAVDTTDLMESLIQANRNRGIVSIVGKTESLIVSSGKIEGIMLSDERKLFAPRVILCAGVGTQNIIEHTDKMRLPEVMAIKGSSLLVSTTKPIQYTLRTPNRESCGLHLVPRNNGQIYIGATHRNILSKSSVRHTENITLDEINYLIQGATQQLSSELRGSVILNSYYGYRPATLDRFPIVGETEVEGLLVATGTYRNGILMAPIIAEVIRATINGAEHPLKLLFTPYSRNMQIESLGRNYWLDNGMQHLLKFIKHQTNVSPTYSENDVNLFTTSLLKILASNNERYVNFRDEINKVLAGNVDLASLRRLYNRIVLFEKRNKNS</sequence>
<organism evidence="3 4">
    <name type="scientific">Paenibacillus cellulosilyticus</name>
    <dbReference type="NCBI Taxonomy" id="375489"/>
    <lineage>
        <taxon>Bacteria</taxon>
        <taxon>Bacillati</taxon>
        <taxon>Bacillota</taxon>
        <taxon>Bacilli</taxon>
        <taxon>Bacillales</taxon>
        <taxon>Paenibacillaceae</taxon>
        <taxon>Paenibacillus</taxon>
    </lineage>
</organism>
<dbReference type="Pfam" id="PF01266">
    <property type="entry name" value="DAO"/>
    <property type="match status" value="1"/>
</dbReference>
<reference evidence="3 4" key="1">
    <citation type="submission" date="2018-05" db="EMBL/GenBank/DDBJ databases">
        <title>Genomic Encyclopedia of Type Strains, Phase III (KMG-III): the genomes of soil and plant-associated and newly described type strains.</title>
        <authorList>
            <person name="Whitman W."/>
        </authorList>
    </citation>
    <scope>NUCLEOTIDE SEQUENCE [LARGE SCALE GENOMIC DNA]</scope>
    <source>
        <strain evidence="3 4">CECT 5696</strain>
    </source>
</reference>
<dbReference type="SUPFAM" id="SSF54373">
    <property type="entry name" value="FAD-linked reductases, C-terminal domain"/>
    <property type="match status" value="1"/>
</dbReference>
<dbReference type="GO" id="GO:0005737">
    <property type="term" value="C:cytoplasm"/>
    <property type="evidence" value="ECO:0007669"/>
    <property type="project" value="TreeGrafter"/>
</dbReference>
<dbReference type="EMBL" id="QGTQ01000007">
    <property type="protein sequence ID" value="PWW03193.1"/>
    <property type="molecule type" value="Genomic_DNA"/>
</dbReference>
<dbReference type="SUPFAM" id="SSF51905">
    <property type="entry name" value="FAD/NAD(P)-binding domain"/>
    <property type="match status" value="1"/>
</dbReference>
<dbReference type="InterPro" id="IPR036188">
    <property type="entry name" value="FAD/NAD-bd_sf"/>
</dbReference>
<evidence type="ECO:0000313" key="4">
    <source>
        <dbReference type="Proteomes" id="UP000246635"/>
    </source>
</evidence>
<name>A0A2V2YXY3_9BACL</name>
<comment type="caution">
    <text evidence="3">The sequence shown here is derived from an EMBL/GenBank/DDBJ whole genome shotgun (WGS) entry which is preliminary data.</text>
</comment>
<feature type="domain" description="FAD dependent oxidoreductase" evidence="2">
    <location>
        <begin position="5"/>
        <end position="367"/>
    </location>
</feature>
<dbReference type="PANTHER" id="PTHR13847">
    <property type="entry name" value="SARCOSINE DEHYDROGENASE-RELATED"/>
    <property type="match status" value="1"/>
</dbReference>
<dbReference type="OrthoDB" id="9806257at2"/>
<gene>
    <name evidence="3" type="ORF">DFQ01_10790</name>
</gene>